<dbReference type="Pfam" id="PF24626">
    <property type="entry name" value="SH3_Tf2-1"/>
    <property type="match status" value="1"/>
</dbReference>
<evidence type="ECO:0000259" key="6">
    <source>
        <dbReference type="PROSITE" id="PS50994"/>
    </source>
</evidence>
<dbReference type="InterPro" id="IPR001878">
    <property type="entry name" value="Znf_CCHC"/>
</dbReference>
<dbReference type="Pfam" id="PF17919">
    <property type="entry name" value="RT_RNaseH_2"/>
    <property type="match status" value="1"/>
</dbReference>
<evidence type="ECO:0000256" key="2">
    <source>
        <dbReference type="PROSITE-ProRule" id="PRU00047"/>
    </source>
</evidence>
<evidence type="ECO:0000256" key="1">
    <source>
        <dbReference type="ARBA" id="ARBA00023268"/>
    </source>
</evidence>
<feature type="compositionally biased region" description="Polar residues" evidence="4">
    <location>
        <begin position="873"/>
        <end position="883"/>
    </location>
</feature>
<dbReference type="PANTHER" id="PTHR37984:SF5">
    <property type="entry name" value="PROTEIN NYNRIN-LIKE"/>
    <property type="match status" value="1"/>
</dbReference>
<dbReference type="EMBL" id="JAEFBK010000003">
    <property type="protein sequence ID" value="KAG7627101.1"/>
    <property type="molecule type" value="Genomic_DNA"/>
</dbReference>
<comment type="caution">
    <text evidence="7">The sequence shown here is derived from an EMBL/GenBank/DDBJ whole genome shotgun (WGS) entry which is preliminary data.</text>
</comment>
<keyword evidence="2" id="KW-0863">Zinc-finger</keyword>
<dbReference type="PROSITE" id="PS50158">
    <property type="entry name" value="ZF_CCHC"/>
    <property type="match status" value="1"/>
</dbReference>
<dbReference type="GO" id="GO:0003676">
    <property type="term" value="F:nucleic acid binding"/>
    <property type="evidence" value="ECO:0007669"/>
    <property type="project" value="InterPro"/>
</dbReference>
<feature type="coiled-coil region" evidence="3">
    <location>
        <begin position="1724"/>
        <end position="1751"/>
    </location>
</feature>
<dbReference type="InterPro" id="IPR056924">
    <property type="entry name" value="SH3_Tf2-1"/>
</dbReference>
<feature type="region of interest" description="Disordered" evidence="4">
    <location>
        <begin position="844"/>
        <end position="883"/>
    </location>
</feature>
<name>A0A8T2F676_9BRAS</name>
<dbReference type="InterPro" id="IPR041577">
    <property type="entry name" value="RT_RNaseH_2"/>
</dbReference>
<evidence type="ECO:0000313" key="8">
    <source>
        <dbReference type="Proteomes" id="UP000694240"/>
    </source>
</evidence>
<gene>
    <name evidence="7" type="ORF">ISN45_At03g032420</name>
</gene>
<feature type="domain" description="CCHC-type" evidence="5">
    <location>
        <begin position="1163"/>
        <end position="1177"/>
    </location>
</feature>
<dbReference type="Pfam" id="PF08284">
    <property type="entry name" value="RVP_2"/>
    <property type="match status" value="1"/>
</dbReference>
<keyword evidence="2" id="KW-0479">Metal-binding</keyword>
<keyword evidence="1" id="KW-0511">Multifunctional enzyme</keyword>
<protein>
    <submittedName>
        <fullName evidence="7">Zinc finger CCHC-type</fullName>
    </submittedName>
</protein>
<dbReference type="GO" id="GO:0003824">
    <property type="term" value="F:catalytic activity"/>
    <property type="evidence" value="ECO:0007669"/>
    <property type="project" value="UniProtKB-KW"/>
</dbReference>
<feature type="region of interest" description="Disordered" evidence="4">
    <location>
        <begin position="1079"/>
        <end position="1102"/>
    </location>
</feature>
<dbReference type="InterPro" id="IPR001584">
    <property type="entry name" value="Integrase_cat-core"/>
</dbReference>
<dbReference type="GO" id="GO:0015074">
    <property type="term" value="P:DNA integration"/>
    <property type="evidence" value="ECO:0007669"/>
    <property type="project" value="InterPro"/>
</dbReference>
<feature type="compositionally biased region" description="Basic and acidic residues" evidence="4">
    <location>
        <begin position="1179"/>
        <end position="1190"/>
    </location>
</feature>
<keyword evidence="8" id="KW-1185">Reference proteome</keyword>
<dbReference type="Pfam" id="PF03732">
    <property type="entry name" value="Retrotrans_gag"/>
    <property type="match status" value="1"/>
</dbReference>
<feature type="domain" description="Integrase catalytic" evidence="6">
    <location>
        <begin position="1542"/>
        <end position="1703"/>
    </location>
</feature>
<reference evidence="7 8" key="1">
    <citation type="submission" date="2020-12" db="EMBL/GenBank/DDBJ databases">
        <title>Concerted genomic and epigenomic changes stabilize Arabidopsis allopolyploids.</title>
        <authorList>
            <person name="Chen Z."/>
        </authorList>
    </citation>
    <scope>NUCLEOTIDE SEQUENCE [LARGE SCALE GENOMIC DNA]</scope>
    <source>
        <strain evidence="7">Allo738</strain>
        <tissue evidence="7">Leaf</tissue>
    </source>
</reference>
<sequence>MSIASGDHVDGDVPVELGTDYYRQLDDLPVLIKEDFRDLNGLFVPENAEVRPSPSRPRHGRGKVFEVAIRENMRSESRYLFMGLSASRTTLQFCGCRATKNQATPDENPGETCFSHELGRSFSTKHSLTAVFKCCQAPEGMEPHQPSIPNAVGIVILAAQERLVVHFDLFEEGSFHDLKRLPIIPFFRTLAFCTRGVLYSGHTCSNILVIVRPLHLVVNLCLMGSCELPHYASQFDDDEELVCEDEPHVLVGEPVHEGSAEETETVDVCVVKPDVPSLDRAAEVATPRTGRLFEMPWKGLITHSPSTMDQETACSTTTRAHAQRLRGMSVAIFFEFPQVETLLVAYLYRNVCRQKFQEMSQTNRMVGFYEKKVREVIRERDLLKFALETTRKSLAMYRADRHYGQGKASGFDLEVKLLKEALKLRRLKNDVVNNRLIDNDKVKTMHSASNETGSRTAVGLSEGDWFSIVERKCATTDPSALYFRLSSIIFDGTDRISTCHQTAHYHVNRLLGNGCFIMHWCIATSLGGVPVAVGQLLDLALYGQALVDVFGWRSTIAAFSSSILIYRLALCKASSKVDGRAVIRSFRNRDLKLNAFCRSPIAASSGMAMFETTFLNPSTKGSERFWEVTCSMTRASIPSVVRASWLSSRSRMIRREGCCSGQIVAGFSEVSRVRRALELSRGVVPRSTATVGVSKGRPWSISFCGREVATPRCVSGIPNSAAILDAAVIPAIKIVNFDKHACLKQHRAEQRKRGSSSCFCQRGVLVGVKKRCITLDKGDEVVRSSDSLARAVGRVTVELEAAGRVTVELKMGKSSKTGKSKKDKGIVEETLVEEETMINEKTRVGTMFDGTDSAGPEAGKKSINEEAPESSGARDSTYNRNNTPTAQEEWDLMKGMMAQLATLTKAVVADPVVQRVDNQKDDNSEVVEVNLQPNHGRKRGDYLSLLEHISRLGTRHFMGSTDPIVADEWRSRLKRNFKSTRCPEDSQRDIADRLECVYLDLVQGNRTVREYDKEFNRLRRYVDRELEEEQAQVRRFIRGLRIEIRIHCLVRTFNSVFELVERAVMIEEGIEEERYLNREKAPIRNNQPTKPADKKRKFDKVDNTKSDAKTGECVTCCKSHNGTCWKAIGACGQCGSKDHAIQSFPRMEPGQSKVLGEETRTYFYCGKVGHLKRECPKLTAEKQAGQRDNRGGNVLPPPPKRQAVAPRVYELSEEANDAGNFRAITGTFSQLPIHYFYNCICIASCIWERGGGFRKEPNTDYGMVRAAGRKAMYPTELVRGISVVVNLIIVPLKKHDVILEMDWLGKYKAHIDCHRGRIQFKRDEATITTKEVGASAELKDIPIVNEFSDVFAAVSGVPPDRSDPFTIELKPGTTPISKAPYRMAPAKMAELKKQLEELLDQGFIRPSSSPWGALETHQKHLRVVLERLREHELFAKLSKCSFWQRSVGFLGHIISDQGVSVDPEKIRSIKEWPRPRNATEIWSFLGLAGYYRRFVMSFVSMAQPMTRLTGKDTLFNWSEDYEKSFLELKAILTNAPVLVLPEEGEPYTVYTDASIVGLGCVLMQKGSVIAYASRQLQKYEKNYPTHDLEMAAVPELNLRQRRWMLHGIPFSIVSDRDTRFTSKFWKAFQKALGTRKNLSTAYHPQTDGQSERTIQTLEDMLRACILDWGGNWEKYLRLVEFAYNNNFQASIGMSPYEALYGRACRTPLCWTPVGERRLFEPTIVDETTERMKFLKIKLKEAQDRQKSYVNKRRKELEFQVGDLVYLKAMTYKGAGQFTSRKKLSPRYVGPYKVIERVGAVAYKLDLPPKLNAFHNVFHVSQLRKYLSDQEESMEDVPPGFKENMTVEAWPDRWLGLGPREEGGVSDKSSDSLARAAGRLTVELVAAGRVTIELEVAGRLSDQLGGYPDGYLGGYGRTVACPKGG</sequence>
<evidence type="ECO:0000256" key="4">
    <source>
        <dbReference type="SAM" id="MobiDB-lite"/>
    </source>
</evidence>
<keyword evidence="2" id="KW-0862">Zinc</keyword>
<keyword evidence="3" id="KW-0175">Coiled coil</keyword>
<evidence type="ECO:0000256" key="3">
    <source>
        <dbReference type="SAM" id="Coils"/>
    </source>
</evidence>
<dbReference type="FunFam" id="3.30.70.270:FF:000020">
    <property type="entry name" value="Transposon Tf2-6 polyprotein-like Protein"/>
    <property type="match status" value="1"/>
</dbReference>
<accession>A0A8T2F676</accession>
<feature type="region of interest" description="Disordered" evidence="4">
    <location>
        <begin position="1179"/>
        <end position="1201"/>
    </location>
</feature>
<dbReference type="InterPro" id="IPR005162">
    <property type="entry name" value="Retrotrans_gag_dom"/>
</dbReference>
<dbReference type="Proteomes" id="UP000694240">
    <property type="component" value="Chromosome 3"/>
</dbReference>
<dbReference type="PROSITE" id="PS50994">
    <property type="entry name" value="INTEGRASE"/>
    <property type="match status" value="1"/>
</dbReference>
<evidence type="ECO:0000313" key="7">
    <source>
        <dbReference type="EMBL" id="KAG7627101.1"/>
    </source>
</evidence>
<evidence type="ECO:0000259" key="5">
    <source>
        <dbReference type="PROSITE" id="PS50158"/>
    </source>
</evidence>
<proteinExistence type="predicted"/>
<organism evidence="7 8">
    <name type="scientific">Arabidopsis thaliana x Arabidopsis arenosa</name>
    <dbReference type="NCBI Taxonomy" id="1240361"/>
    <lineage>
        <taxon>Eukaryota</taxon>
        <taxon>Viridiplantae</taxon>
        <taxon>Streptophyta</taxon>
        <taxon>Embryophyta</taxon>
        <taxon>Tracheophyta</taxon>
        <taxon>Spermatophyta</taxon>
        <taxon>Magnoliopsida</taxon>
        <taxon>eudicotyledons</taxon>
        <taxon>Gunneridae</taxon>
        <taxon>Pentapetalae</taxon>
        <taxon>rosids</taxon>
        <taxon>malvids</taxon>
        <taxon>Brassicales</taxon>
        <taxon>Brassicaceae</taxon>
        <taxon>Camelineae</taxon>
        <taxon>Arabidopsis</taxon>
    </lineage>
</organism>
<dbReference type="InterPro" id="IPR050951">
    <property type="entry name" value="Retrovirus_Pol_polyprotein"/>
</dbReference>
<dbReference type="GO" id="GO:0008270">
    <property type="term" value="F:zinc ion binding"/>
    <property type="evidence" value="ECO:0007669"/>
    <property type="project" value="UniProtKB-KW"/>
</dbReference>
<dbReference type="PANTHER" id="PTHR37984">
    <property type="entry name" value="PROTEIN CBG26694"/>
    <property type="match status" value="1"/>
</dbReference>